<gene>
    <name evidence="2" type="ORF">C882_0447</name>
</gene>
<dbReference type="PATRIC" id="fig|1238182.3.peg.2662"/>
<evidence type="ECO:0000313" key="2">
    <source>
        <dbReference type="EMBL" id="EKV29140.1"/>
    </source>
</evidence>
<dbReference type="eggNOG" id="COG1804">
    <property type="taxonomic scope" value="Bacteria"/>
</dbReference>
<organism evidence="2 3">
    <name type="scientific">Caenispirillum salinarum AK4</name>
    <dbReference type="NCBI Taxonomy" id="1238182"/>
    <lineage>
        <taxon>Bacteria</taxon>
        <taxon>Pseudomonadati</taxon>
        <taxon>Pseudomonadota</taxon>
        <taxon>Alphaproteobacteria</taxon>
        <taxon>Rhodospirillales</taxon>
        <taxon>Novispirillaceae</taxon>
        <taxon>Caenispirillum</taxon>
    </lineage>
</organism>
<dbReference type="EMBL" id="ANHY01000013">
    <property type="protein sequence ID" value="EKV29140.1"/>
    <property type="molecule type" value="Genomic_DNA"/>
</dbReference>
<dbReference type="InterPro" id="IPR050509">
    <property type="entry name" value="CoA-transferase_III"/>
</dbReference>
<dbReference type="Proteomes" id="UP000009881">
    <property type="component" value="Unassembled WGS sequence"/>
</dbReference>
<dbReference type="SUPFAM" id="SSF89796">
    <property type="entry name" value="CoA-transferase family III (CaiB/BaiF)"/>
    <property type="match status" value="1"/>
</dbReference>
<dbReference type="OrthoDB" id="9781472at2"/>
<evidence type="ECO:0000313" key="3">
    <source>
        <dbReference type="Proteomes" id="UP000009881"/>
    </source>
</evidence>
<sequence length="409" mass="43816">MTADPAADPAPAPLPLAGVRVLDCATFIAAPYTAAILAEFGAEVIKVEQPGTGDPFRRFGTMTDRGDSLAWLSEARNKRSVTLNLRDPKGAKLFRQMAREADVVCENFRPGTMEKWGLGWEDLRAVNPRLVMLRVTGYGQDGPYAQRPGFARIAHAVGGLTHLAGMPDGPPVTPGSTSLGDYMTGLYGAVGVLVALRHAQATGKGQMIDIGLYESVFRVLDELAPRYAWEGTVRGAEGVATLNACPHGHFECADGAWVAIACTNDKMFARLARAMTRPDLGERFAAVADRLAHREEVEGAVTAWTRTHTRAAVMEACLAEEVPAGSINTIADIFEDPHFAARGNLHRAVEASLGGREVVVPNVVPRLSDTPGRVESLGPELGEGNAEIYGKLCGLTDEELAMYRKKGVI</sequence>
<evidence type="ECO:0000256" key="1">
    <source>
        <dbReference type="ARBA" id="ARBA00022679"/>
    </source>
</evidence>
<dbReference type="RefSeq" id="WP_009541105.1">
    <property type="nucleotide sequence ID" value="NZ_ANHY01000013.1"/>
</dbReference>
<dbReference type="PANTHER" id="PTHR48228">
    <property type="entry name" value="SUCCINYL-COA--D-CITRAMALATE COA-TRANSFERASE"/>
    <property type="match status" value="1"/>
</dbReference>
<keyword evidence="1" id="KW-0808">Transferase</keyword>
<dbReference type="InterPro" id="IPR044855">
    <property type="entry name" value="CoA-Trfase_III_dom3_sf"/>
</dbReference>
<protein>
    <submittedName>
        <fullName evidence="2">L-carnitine dehydratase/bile acid-inducible protein F</fullName>
    </submittedName>
</protein>
<accession>K9GT67</accession>
<comment type="caution">
    <text evidence="2">The sequence shown here is derived from an EMBL/GenBank/DDBJ whole genome shotgun (WGS) entry which is preliminary data.</text>
</comment>
<keyword evidence="3" id="KW-1185">Reference proteome</keyword>
<proteinExistence type="predicted"/>
<dbReference type="InterPro" id="IPR023606">
    <property type="entry name" value="CoA-Trfase_III_dom_1_sf"/>
</dbReference>
<dbReference type="PANTHER" id="PTHR48228:SF6">
    <property type="entry name" value="L-CARNITINE COA-TRANSFERASE"/>
    <property type="match status" value="1"/>
</dbReference>
<dbReference type="AlphaFoldDB" id="K9GT67"/>
<dbReference type="Pfam" id="PF02515">
    <property type="entry name" value="CoA_transf_3"/>
    <property type="match status" value="1"/>
</dbReference>
<reference evidence="2 3" key="1">
    <citation type="journal article" date="2013" name="Genome Announc.">
        <title>Draft Genome Sequence of an Alphaproteobacterium, Caenispirillum salinarum AK4(T), Isolated from a Solar Saltern.</title>
        <authorList>
            <person name="Khatri I."/>
            <person name="Singh A."/>
            <person name="Korpole S."/>
            <person name="Pinnaka A.K."/>
            <person name="Subramanian S."/>
        </authorList>
    </citation>
    <scope>NUCLEOTIDE SEQUENCE [LARGE SCALE GENOMIC DNA]</scope>
    <source>
        <strain evidence="2 3">AK4</strain>
    </source>
</reference>
<dbReference type="STRING" id="1238182.C882_0447"/>
<dbReference type="InterPro" id="IPR003673">
    <property type="entry name" value="CoA-Trfase_fam_III"/>
</dbReference>
<dbReference type="Gene3D" id="3.30.1540.10">
    <property type="entry name" value="formyl-coa transferase, domain 3"/>
    <property type="match status" value="1"/>
</dbReference>
<name>K9GT67_9PROT</name>
<dbReference type="Gene3D" id="3.40.50.10540">
    <property type="entry name" value="Crotonobetainyl-coa:carnitine coa-transferase, domain 1"/>
    <property type="match status" value="1"/>
</dbReference>
<dbReference type="GO" id="GO:0016740">
    <property type="term" value="F:transferase activity"/>
    <property type="evidence" value="ECO:0007669"/>
    <property type="project" value="UniProtKB-KW"/>
</dbReference>